<sequence>MRAARGLAAALALGVALGGCAMSGEAGRDRWDSDLAPAIVTTPDIAQGKAPILWVVHDPYPFGWIFYGPSDDLGPRPAMIAKAEALRIDPSLVGIEDLPVGWQAKRGSVQEKWALSAMPGTQ</sequence>
<feature type="chain" id="PRO_5023819129" description="Lipoprotein" evidence="1">
    <location>
        <begin position="22"/>
        <end position="122"/>
    </location>
</feature>
<dbReference type="Proteomes" id="UP000326202">
    <property type="component" value="Chromosome"/>
</dbReference>
<evidence type="ECO:0000313" key="3">
    <source>
        <dbReference type="Proteomes" id="UP000326202"/>
    </source>
</evidence>
<organism evidence="2 3">
    <name type="scientific">Hypericibacter terrae</name>
    <dbReference type="NCBI Taxonomy" id="2602015"/>
    <lineage>
        <taxon>Bacteria</taxon>
        <taxon>Pseudomonadati</taxon>
        <taxon>Pseudomonadota</taxon>
        <taxon>Alphaproteobacteria</taxon>
        <taxon>Rhodospirillales</taxon>
        <taxon>Dongiaceae</taxon>
        <taxon>Hypericibacter</taxon>
    </lineage>
</organism>
<keyword evidence="3" id="KW-1185">Reference proteome</keyword>
<dbReference type="AlphaFoldDB" id="A0A5J6MGN3"/>
<evidence type="ECO:0000256" key="1">
    <source>
        <dbReference type="SAM" id="SignalP"/>
    </source>
</evidence>
<name>A0A5J6MGN3_9PROT</name>
<gene>
    <name evidence="2" type="ORF">FRZ44_15600</name>
</gene>
<evidence type="ECO:0008006" key="4">
    <source>
        <dbReference type="Google" id="ProtNLM"/>
    </source>
</evidence>
<accession>A0A5J6MGN3</accession>
<dbReference type="OrthoDB" id="9793188at2"/>
<evidence type="ECO:0000313" key="2">
    <source>
        <dbReference type="EMBL" id="QEX16267.1"/>
    </source>
</evidence>
<protein>
    <recommendedName>
        <fullName evidence="4">Lipoprotein</fullName>
    </recommendedName>
</protein>
<reference evidence="2 3" key="1">
    <citation type="submission" date="2019-08" db="EMBL/GenBank/DDBJ databases">
        <title>Hyperibacter terrae gen. nov., sp. nov. and Hyperibacter viscosus sp. nov., two new members in the family Rhodospirillaceae isolated from the rhizosphere of Hypericum perforatum.</title>
        <authorList>
            <person name="Noviana Z."/>
        </authorList>
    </citation>
    <scope>NUCLEOTIDE SEQUENCE [LARGE SCALE GENOMIC DNA]</scope>
    <source>
        <strain evidence="2 3">R5913</strain>
    </source>
</reference>
<proteinExistence type="predicted"/>
<keyword evidence="1" id="KW-0732">Signal</keyword>
<dbReference type="KEGG" id="htq:FRZ44_15600"/>
<dbReference type="PROSITE" id="PS51257">
    <property type="entry name" value="PROKAR_LIPOPROTEIN"/>
    <property type="match status" value="1"/>
</dbReference>
<dbReference type="EMBL" id="CP042906">
    <property type="protein sequence ID" value="QEX16267.1"/>
    <property type="molecule type" value="Genomic_DNA"/>
</dbReference>
<dbReference type="RefSeq" id="WP_151176645.1">
    <property type="nucleotide sequence ID" value="NZ_CP042906.1"/>
</dbReference>
<feature type="signal peptide" evidence="1">
    <location>
        <begin position="1"/>
        <end position="21"/>
    </location>
</feature>